<proteinExistence type="predicted"/>
<protein>
    <submittedName>
        <fullName evidence="1">Uncharacterized protein</fullName>
    </submittedName>
</protein>
<reference evidence="1" key="1">
    <citation type="submission" date="2018-02" db="EMBL/GenBank/DDBJ databases">
        <title>Rhizophora mucronata_Transcriptome.</title>
        <authorList>
            <person name="Meera S.P."/>
            <person name="Sreeshan A."/>
            <person name="Augustine A."/>
        </authorList>
    </citation>
    <scope>NUCLEOTIDE SEQUENCE</scope>
    <source>
        <tissue evidence="1">Leaf</tissue>
    </source>
</reference>
<dbReference type="AlphaFoldDB" id="A0A2P2PUW4"/>
<organism evidence="1">
    <name type="scientific">Rhizophora mucronata</name>
    <name type="common">Asiatic mangrove</name>
    <dbReference type="NCBI Taxonomy" id="61149"/>
    <lineage>
        <taxon>Eukaryota</taxon>
        <taxon>Viridiplantae</taxon>
        <taxon>Streptophyta</taxon>
        <taxon>Embryophyta</taxon>
        <taxon>Tracheophyta</taxon>
        <taxon>Spermatophyta</taxon>
        <taxon>Magnoliopsida</taxon>
        <taxon>eudicotyledons</taxon>
        <taxon>Gunneridae</taxon>
        <taxon>Pentapetalae</taxon>
        <taxon>rosids</taxon>
        <taxon>fabids</taxon>
        <taxon>Malpighiales</taxon>
        <taxon>Rhizophoraceae</taxon>
        <taxon>Rhizophora</taxon>
    </lineage>
</organism>
<dbReference type="EMBL" id="GGEC01078027">
    <property type="protein sequence ID" value="MBX58511.1"/>
    <property type="molecule type" value="Transcribed_RNA"/>
</dbReference>
<evidence type="ECO:0000313" key="1">
    <source>
        <dbReference type="EMBL" id="MBX58511.1"/>
    </source>
</evidence>
<accession>A0A2P2PUW4</accession>
<sequence>MSGASSLAIYLTLFPSVSNESGFDPSFMNFILGKQNDPTSLVNPQNKPSPRVG</sequence>
<name>A0A2P2PUW4_RHIMU</name>